<dbReference type="EMBL" id="CP015208">
    <property type="protein sequence ID" value="AOY55822.1"/>
    <property type="molecule type" value="Genomic_DNA"/>
</dbReference>
<keyword evidence="1" id="KW-0472">Membrane</keyword>
<accession>A0A1D9DYE6</accession>
<sequence>MIETAKKRAVDSVDRGSAVIEFVLVAAPLVSLFVFGLYLAATSLFQTVAVTNLLLDNRRLGLADVDKTSLCEIFLSSGPAENSRADKSVLIQNRFCNSSDHFGLTGQFGSTVFPEYVSKLELSSNLEAR</sequence>
<dbReference type="Proteomes" id="UP000243784">
    <property type="component" value="Chromosome"/>
</dbReference>
<name>A0A1D9DYE6_9MICO</name>
<keyword evidence="3" id="KW-1185">Reference proteome</keyword>
<evidence type="ECO:0000313" key="3">
    <source>
        <dbReference type="Proteomes" id="UP000243784"/>
    </source>
</evidence>
<evidence type="ECO:0000313" key="2">
    <source>
        <dbReference type="EMBL" id="AOY55822.1"/>
    </source>
</evidence>
<dbReference type="KEGG" id="rpla:A4Z71_02185"/>
<proteinExistence type="predicted"/>
<keyword evidence="1" id="KW-0812">Transmembrane</keyword>
<evidence type="ECO:0000256" key="1">
    <source>
        <dbReference type="SAM" id="Phobius"/>
    </source>
</evidence>
<dbReference type="RefSeq" id="WP_070954334.1">
    <property type="nucleotide sequence ID" value="NZ_CP015208.1"/>
</dbReference>
<keyword evidence="1" id="KW-1133">Transmembrane helix</keyword>
<protein>
    <submittedName>
        <fullName evidence="2">Uncharacterized protein</fullName>
    </submittedName>
</protein>
<reference evidence="2 3" key="1">
    <citation type="journal article" date="2016" name="Biochim. Biophys. Acta">
        <title>Photochemical characterization of actinorhodopsin and its functional existence in the natural host.</title>
        <authorList>
            <person name="Nakamura S."/>
            <person name="Kikukawa T."/>
            <person name="Tamogami J."/>
            <person name="Kamiya M."/>
            <person name="Aizawa T."/>
            <person name="Hahn M.W."/>
            <person name="Ihara K."/>
            <person name="Kamo N."/>
            <person name="Demura M."/>
        </authorList>
    </citation>
    <scope>NUCLEOTIDE SEQUENCE [LARGE SCALE GENOMIC DNA]</scope>
    <source>
        <strain evidence="2 3">MWH-Dar1</strain>
    </source>
</reference>
<dbReference type="AlphaFoldDB" id="A0A1D9DYE6"/>
<dbReference type="STRING" id="535712.A4Z71_02185"/>
<feature type="transmembrane region" description="Helical" evidence="1">
    <location>
        <begin position="20"/>
        <end position="41"/>
    </location>
</feature>
<organism evidence="2 3">
    <name type="scientific">Candidatus Rhodoluna planktonica</name>
    <dbReference type="NCBI Taxonomy" id="535712"/>
    <lineage>
        <taxon>Bacteria</taxon>
        <taxon>Bacillati</taxon>
        <taxon>Actinomycetota</taxon>
        <taxon>Actinomycetes</taxon>
        <taxon>Micrococcales</taxon>
        <taxon>Microbacteriaceae</taxon>
        <taxon>Luna cluster</taxon>
        <taxon>Luna-1 subcluster</taxon>
        <taxon>Rhodoluna</taxon>
    </lineage>
</organism>
<gene>
    <name evidence="2" type="ORF">A4Z71_02185</name>
</gene>